<evidence type="ECO:0000313" key="4">
    <source>
        <dbReference type="EMBL" id="SNX46613.1"/>
    </source>
</evidence>
<dbReference type="InterPro" id="IPR006860">
    <property type="entry name" value="FecR"/>
</dbReference>
<dbReference type="InterPro" id="IPR012373">
    <property type="entry name" value="Ferrdict_sens_TM"/>
</dbReference>
<dbReference type="GO" id="GO:0016989">
    <property type="term" value="F:sigma factor antagonist activity"/>
    <property type="evidence" value="ECO:0007669"/>
    <property type="project" value="TreeGrafter"/>
</dbReference>
<evidence type="ECO:0000256" key="1">
    <source>
        <dbReference type="SAM" id="Phobius"/>
    </source>
</evidence>
<organism evidence="4 5">
    <name type="scientific">Acinetobacter puyangensis</name>
    <dbReference type="NCBI Taxonomy" id="1096779"/>
    <lineage>
        <taxon>Bacteria</taxon>
        <taxon>Pseudomonadati</taxon>
        <taxon>Pseudomonadota</taxon>
        <taxon>Gammaproteobacteria</taxon>
        <taxon>Moraxellales</taxon>
        <taxon>Moraxellaceae</taxon>
        <taxon>Acinetobacter</taxon>
    </lineage>
</organism>
<dbReference type="OrthoDB" id="1099576at2"/>
<keyword evidence="1" id="KW-0472">Membrane</keyword>
<dbReference type="Proteomes" id="UP000219042">
    <property type="component" value="Unassembled WGS sequence"/>
</dbReference>
<protein>
    <submittedName>
        <fullName evidence="4">FecR family protein</fullName>
    </submittedName>
</protein>
<feature type="domain" description="FecR N-terminal" evidence="3">
    <location>
        <begin position="22"/>
        <end position="63"/>
    </location>
</feature>
<dbReference type="PANTHER" id="PTHR30273">
    <property type="entry name" value="PERIPLASMIC SIGNAL SENSOR AND SIGMA FACTOR ACTIVATOR FECR-RELATED"/>
    <property type="match status" value="1"/>
</dbReference>
<keyword evidence="1" id="KW-0812">Transmembrane</keyword>
<reference evidence="5" key="1">
    <citation type="submission" date="2016-09" db="EMBL/GenBank/DDBJ databases">
        <authorList>
            <person name="Varghese N."/>
            <person name="Submissions S."/>
        </authorList>
    </citation>
    <scope>NUCLEOTIDE SEQUENCE [LARGE SCALE GENOMIC DNA]</scope>
    <source>
        <strain evidence="5">ANC 4466</strain>
    </source>
</reference>
<evidence type="ECO:0000259" key="2">
    <source>
        <dbReference type="Pfam" id="PF04773"/>
    </source>
</evidence>
<dbReference type="Pfam" id="PF16220">
    <property type="entry name" value="DUF4880"/>
    <property type="match status" value="1"/>
</dbReference>
<proteinExistence type="predicted"/>
<dbReference type="RefSeq" id="WP_097080350.1">
    <property type="nucleotide sequence ID" value="NZ_BAABHT010000013.1"/>
</dbReference>
<dbReference type="AlphaFoldDB" id="A0A240EEB6"/>
<dbReference type="PIRSF" id="PIRSF018266">
    <property type="entry name" value="FecR"/>
    <property type="match status" value="1"/>
</dbReference>
<evidence type="ECO:0000313" key="5">
    <source>
        <dbReference type="Proteomes" id="UP000219042"/>
    </source>
</evidence>
<sequence>MIEPDQPQPDVTDSKGEDELLQQVAEWLVKMSDEDCSEEDRQAFLAWQNQNPHRRQLVEQVQATLQQFTQIQHSNSQQLSTQIIEDTLNDDSLNHRGYSSGMLRSVMIFLCSGLIIALMAWQMLPMHDWLADRRNAYNQWTVQSLSDRSEINISGKTAYDIDFDQAQRLIKLFNGNILVDVAKDAQRPFVIETKYARITALGTRFIVQHYEHATILMMLESKTSVELSGSIAGSTENIVVEAGQQVIIDAQGIHPSHQISPELLESAWQKRMLVIHQMPLDQVLGILQSYQNKRLSYDDKQLQHIIVNATLPLDGDALQLLQQSLPIEVQPDFLGRVKITEKK</sequence>
<keyword evidence="1" id="KW-1133">Transmembrane helix</keyword>
<keyword evidence="5" id="KW-1185">Reference proteome</keyword>
<dbReference type="PANTHER" id="PTHR30273:SF2">
    <property type="entry name" value="PROTEIN FECR"/>
    <property type="match status" value="1"/>
</dbReference>
<feature type="domain" description="FecR protein" evidence="2">
    <location>
        <begin position="144"/>
        <end position="215"/>
    </location>
</feature>
<dbReference type="Gene3D" id="2.60.120.1440">
    <property type="match status" value="1"/>
</dbReference>
<gene>
    <name evidence="4" type="ORF">SAMN05421731_11422</name>
</gene>
<accession>A0A240EEB6</accession>
<feature type="transmembrane region" description="Helical" evidence="1">
    <location>
        <begin position="106"/>
        <end position="124"/>
    </location>
</feature>
<dbReference type="InterPro" id="IPR032623">
    <property type="entry name" value="FecR_N"/>
</dbReference>
<name>A0A240EEB6_9GAMM</name>
<dbReference type="Pfam" id="PF04773">
    <property type="entry name" value="FecR"/>
    <property type="match status" value="1"/>
</dbReference>
<dbReference type="EMBL" id="OANT01000014">
    <property type="protein sequence ID" value="SNX46613.1"/>
    <property type="molecule type" value="Genomic_DNA"/>
</dbReference>
<evidence type="ECO:0000259" key="3">
    <source>
        <dbReference type="Pfam" id="PF16220"/>
    </source>
</evidence>